<dbReference type="EMBL" id="JAHQZT010000002">
    <property type="protein sequence ID" value="MBV0932174.1"/>
    <property type="molecule type" value="Genomic_DNA"/>
</dbReference>
<evidence type="ECO:0000313" key="2">
    <source>
        <dbReference type="EMBL" id="MBV0932174.1"/>
    </source>
</evidence>
<keyword evidence="3" id="KW-1185">Reference proteome</keyword>
<proteinExistence type="predicted"/>
<dbReference type="Proteomes" id="UP000755551">
    <property type="component" value="Unassembled WGS sequence"/>
</dbReference>
<evidence type="ECO:0000259" key="1">
    <source>
        <dbReference type="Pfam" id="PF02036"/>
    </source>
</evidence>
<evidence type="ECO:0000313" key="3">
    <source>
        <dbReference type="Proteomes" id="UP000755551"/>
    </source>
</evidence>
<organism evidence="2 3">
    <name type="scientific">Marinobacterium weihaiense</name>
    <dbReference type="NCBI Taxonomy" id="2851016"/>
    <lineage>
        <taxon>Bacteria</taxon>
        <taxon>Pseudomonadati</taxon>
        <taxon>Pseudomonadota</taxon>
        <taxon>Gammaproteobacteria</taxon>
        <taxon>Oceanospirillales</taxon>
        <taxon>Oceanospirillaceae</taxon>
        <taxon>Marinobacterium</taxon>
    </lineage>
</organism>
<accession>A0ABS6M7B4</accession>
<dbReference type="InterPro" id="IPR003033">
    <property type="entry name" value="SCP2_sterol-bd_dom"/>
</dbReference>
<sequence length="107" mass="12057">MTSPLTLERIVNKLPDKFNPEQASNLDAVLQFRLTDADSFYIQIQQQACYSQFGEHDDPSLVLHLDEATLMRVISGEQDGMSAYLKGHLRAEGNVMLATRLGKLFSR</sequence>
<comment type="caution">
    <text evidence="2">The sequence shown here is derived from an EMBL/GenBank/DDBJ whole genome shotgun (WGS) entry which is preliminary data.</text>
</comment>
<name>A0ABS6M7B4_9GAMM</name>
<protein>
    <submittedName>
        <fullName evidence="2">SCP2 sterol-binding domain-containing protein</fullName>
    </submittedName>
</protein>
<gene>
    <name evidence="2" type="ORF">KTN04_02320</name>
</gene>
<dbReference type="RefSeq" id="WP_217333596.1">
    <property type="nucleotide sequence ID" value="NZ_JAHQZT010000002.1"/>
</dbReference>
<dbReference type="Pfam" id="PF02036">
    <property type="entry name" value="SCP2"/>
    <property type="match status" value="1"/>
</dbReference>
<reference evidence="2 3" key="1">
    <citation type="submission" date="2021-06" db="EMBL/GenBank/DDBJ databases">
        <title>Bacterium isolated from marine sediment.</title>
        <authorList>
            <person name="Zhu K.-L."/>
            <person name="Du Z.-J."/>
            <person name="Liang Q.-Y."/>
        </authorList>
    </citation>
    <scope>NUCLEOTIDE SEQUENCE [LARGE SCALE GENOMIC DNA]</scope>
    <source>
        <strain evidence="2 3">A346</strain>
    </source>
</reference>
<feature type="domain" description="SCP2" evidence="1">
    <location>
        <begin position="12"/>
        <end position="105"/>
    </location>
</feature>